<keyword evidence="4" id="KW-0067">ATP-binding</keyword>
<feature type="domain" description="Maltokinase N-terminal cap" evidence="6">
    <location>
        <begin position="21"/>
        <end position="104"/>
    </location>
</feature>
<evidence type="ECO:0000259" key="6">
    <source>
        <dbReference type="Pfam" id="PF18085"/>
    </source>
</evidence>
<accession>A0A1G9QCH8</accession>
<dbReference type="Proteomes" id="UP000198683">
    <property type="component" value="Unassembled WGS sequence"/>
</dbReference>
<evidence type="ECO:0000256" key="4">
    <source>
        <dbReference type="ARBA" id="ARBA00022840"/>
    </source>
</evidence>
<evidence type="ECO:0000256" key="1">
    <source>
        <dbReference type="ARBA" id="ARBA00022679"/>
    </source>
</evidence>
<dbReference type="InterPro" id="IPR040999">
    <property type="entry name" value="Mak_N_cap"/>
</dbReference>
<feature type="region of interest" description="Disordered" evidence="5">
    <location>
        <begin position="176"/>
        <end position="198"/>
    </location>
</feature>
<dbReference type="GO" id="GO:0016301">
    <property type="term" value="F:kinase activity"/>
    <property type="evidence" value="ECO:0007669"/>
    <property type="project" value="UniProtKB-KW"/>
</dbReference>
<sequence>MAKIHPGATLTPHFRDFLPEWVARQPWYLGESVPSLAPVGYFRFEDPAGEVGVETHLVSDGSALYQVPMTYRGAPINGGTEQALIATAEHSVLGTRWIYDGEKDPIWAGEVLRLIHAEGVSEPSGKRGVGEAQARGRRVTQDDLTDVRIELRRVLVTGDLPDEPGTIGLMMGTWRPNGSDAPAETGCLATVRSDPEPQ</sequence>
<evidence type="ECO:0000313" key="8">
    <source>
        <dbReference type="Proteomes" id="UP000198683"/>
    </source>
</evidence>
<keyword evidence="1" id="KW-0808">Transferase</keyword>
<dbReference type="Pfam" id="PF18085">
    <property type="entry name" value="Mak_N_cap"/>
    <property type="match status" value="1"/>
</dbReference>
<dbReference type="OrthoDB" id="3787729at2"/>
<organism evidence="7 8">
    <name type="scientific">Nonomuraea maritima</name>
    <dbReference type="NCBI Taxonomy" id="683260"/>
    <lineage>
        <taxon>Bacteria</taxon>
        <taxon>Bacillati</taxon>
        <taxon>Actinomycetota</taxon>
        <taxon>Actinomycetes</taxon>
        <taxon>Streptosporangiales</taxon>
        <taxon>Streptosporangiaceae</taxon>
        <taxon>Nonomuraea</taxon>
    </lineage>
</organism>
<dbReference type="RefSeq" id="WP_090773568.1">
    <property type="nucleotide sequence ID" value="NZ_FNFB01000038.1"/>
</dbReference>
<dbReference type="GO" id="GO:0005524">
    <property type="term" value="F:ATP binding"/>
    <property type="evidence" value="ECO:0007669"/>
    <property type="project" value="UniProtKB-KW"/>
</dbReference>
<evidence type="ECO:0000256" key="3">
    <source>
        <dbReference type="ARBA" id="ARBA00022777"/>
    </source>
</evidence>
<protein>
    <recommendedName>
        <fullName evidence="6">Maltokinase N-terminal cap domain-containing protein</fullName>
    </recommendedName>
</protein>
<proteinExistence type="predicted"/>
<evidence type="ECO:0000256" key="2">
    <source>
        <dbReference type="ARBA" id="ARBA00022741"/>
    </source>
</evidence>
<keyword evidence="2" id="KW-0547">Nucleotide-binding</keyword>
<dbReference type="STRING" id="683260.SAMN05421874_13828"/>
<reference evidence="7 8" key="1">
    <citation type="submission" date="2016-10" db="EMBL/GenBank/DDBJ databases">
        <authorList>
            <person name="de Groot N.N."/>
        </authorList>
    </citation>
    <scope>NUCLEOTIDE SEQUENCE [LARGE SCALE GENOMIC DNA]</scope>
    <source>
        <strain evidence="7 8">CGMCC 4.5681</strain>
    </source>
</reference>
<dbReference type="AlphaFoldDB" id="A0A1G9QCH8"/>
<keyword evidence="3" id="KW-0418">Kinase</keyword>
<keyword evidence="8" id="KW-1185">Reference proteome</keyword>
<dbReference type="EMBL" id="FNFB01000038">
    <property type="protein sequence ID" value="SDM08762.1"/>
    <property type="molecule type" value="Genomic_DNA"/>
</dbReference>
<evidence type="ECO:0000313" key="7">
    <source>
        <dbReference type="EMBL" id="SDM08762.1"/>
    </source>
</evidence>
<name>A0A1G9QCH8_9ACTN</name>
<gene>
    <name evidence="7" type="ORF">SAMN05421874_13828</name>
</gene>
<evidence type="ECO:0000256" key="5">
    <source>
        <dbReference type="SAM" id="MobiDB-lite"/>
    </source>
</evidence>